<sequence length="55" mass="5967">LRRWNGPHGRQCWVPPARASGRRSVSSTPLHLPKTRSCWPPETTLASSSSSASPA</sequence>
<evidence type="ECO:0000313" key="2">
    <source>
        <dbReference type="EMBL" id="KAL0180607.1"/>
    </source>
</evidence>
<keyword evidence="3" id="KW-1185">Reference proteome</keyword>
<dbReference type="Proteomes" id="UP001529510">
    <property type="component" value="Unassembled WGS sequence"/>
</dbReference>
<feature type="compositionally biased region" description="Low complexity" evidence="1">
    <location>
        <begin position="46"/>
        <end position="55"/>
    </location>
</feature>
<reference evidence="2 3" key="1">
    <citation type="submission" date="2024-05" db="EMBL/GenBank/DDBJ databases">
        <title>Genome sequencing and assembly of Indian major carp, Cirrhinus mrigala (Hamilton, 1822).</title>
        <authorList>
            <person name="Mohindra V."/>
            <person name="Chowdhury L.M."/>
            <person name="Lal K."/>
            <person name="Jena J.K."/>
        </authorList>
    </citation>
    <scope>NUCLEOTIDE SEQUENCE [LARGE SCALE GENOMIC DNA]</scope>
    <source>
        <strain evidence="2">CM1030</strain>
        <tissue evidence="2">Blood</tissue>
    </source>
</reference>
<accession>A0ABD0Q334</accession>
<comment type="caution">
    <text evidence="2">The sequence shown here is derived from an EMBL/GenBank/DDBJ whole genome shotgun (WGS) entry which is preliminary data.</text>
</comment>
<protein>
    <submittedName>
        <fullName evidence="2">Uncharacterized protein</fullName>
    </submittedName>
</protein>
<feature type="region of interest" description="Disordered" evidence="1">
    <location>
        <begin position="1"/>
        <end position="55"/>
    </location>
</feature>
<name>A0ABD0Q334_CIRMR</name>
<organism evidence="2 3">
    <name type="scientific">Cirrhinus mrigala</name>
    <name type="common">Mrigala</name>
    <dbReference type="NCBI Taxonomy" id="683832"/>
    <lineage>
        <taxon>Eukaryota</taxon>
        <taxon>Metazoa</taxon>
        <taxon>Chordata</taxon>
        <taxon>Craniata</taxon>
        <taxon>Vertebrata</taxon>
        <taxon>Euteleostomi</taxon>
        <taxon>Actinopterygii</taxon>
        <taxon>Neopterygii</taxon>
        <taxon>Teleostei</taxon>
        <taxon>Ostariophysi</taxon>
        <taxon>Cypriniformes</taxon>
        <taxon>Cyprinidae</taxon>
        <taxon>Labeoninae</taxon>
        <taxon>Labeonini</taxon>
        <taxon>Cirrhinus</taxon>
    </lineage>
</organism>
<evidence type="ECO:0000313" key="3">
    <source>
        <dbReference type="Proteomes" id="UP001529510"/>
    </source>
</evidence>
<dbReference type="EMBL" id="JAMKFB020000011">
    <property type="protein sequence ID" value="KAL0180607.1"/>
    <property type="molecule type" value="Genomic_DNA"/>
</dbReference>
<gene>
    <name evidence="2" type="ORF">M9458_023013</name>
</gene>
<feature type="non-terminal residue" evidence="2">
    <location>
        <position position="55"/>
    </location>
</feature>
<feature type="non-terminal residue" evidence="2">
    <location>
        <position position="1"/>
    </location>
</feature>
<dbReference type="AlphaFoldDB" id="A0ABD0Q334"/>
<evidence type="ECO:0000256" key="1">
    <source>
        <dbReference type="SAM" id="MobiDB-lite"/>
    </source>
</evidence>
<proteinExistence type="predicted"/>